<evidence type="ECO:0000313" key="4">
    <source>
        <dbReference type="Proteomes" id="UP001391051"/>
    </source>
</evidence>
<keyword evidence="3" id="KW-0418">Kinase</keyword>
<keyword evidence="3" id="KW-0808">Transferase</keyword>
<dbReference type="InterPro" id="IPR050187">
    <property type="entry name" value="Lipid_Phosphate_FormReg"/>
</dbReference>
<dbReference type="Gene3D" id="3.40.50.10330">
    <property type="entry name" value="Probable inorganic polyphosphate/atp-NAD kinase, domain 1"/>
    <property type="match status" value="1"/>
</dbReference>
<dbReference type="Gene3D" id="2.60.200.40">
    <property type="match status" value="1"/>
</dbReference>
<feature type="region of interest" description="Disordered" evidence="1">
    <location>
        <begin position="379"/>
        <end position="408"/>
    </location>
</feature>
<keyword evidence="4" id="KW-1185">Reference proteome</keyword>
<evidence type="ECO:0000313" key="3">
    <source>
        <dbReference type="EMBL" id="KAK7943695.1"/>
    </source>
</evidence>
<dbReference type="InterPro" id="IPR055916">
    <property type="entry name" value="DUF7493"/>
</dbReference>
<dbReference type="RefSeq" id="XP_066695726.1">
    <property type="nucleotide sequence ID" value="XM_066849030.1"/>
</dbReference>
<gene>
    <name evidence="3" type="ORF">PG986_012808</name>
</gene>
<dbReference type="PANTHER" id="PTHR12358:SF31">
    <property type="entry name" value="ACYLGLYCEROL KINASE, MITOCHONDRIAL"/>
    <property type="match status" value="1"/>
</dbReference>
<dbReference type="PROSITE" id="PS50146">
    <property type="entry name" value="DAGK"/>
    <property type="match status" value="1"/>
</dbReference>
<dbReference type="InterPro" id="IPR017438">
    <property type="entry name" value="ATP-NAD_kinase_N"/>
</dbReference>
<dbReference type="Pfam" id="PF24321">
    <property type="entry name" value="DUF7493"/>
    <property type="match status" value="1"/>
</dbReference>
<dbReference type="InterPro" id="IPR001206">
    <property type="entry name" value="Diacylglycerol_kinase_cat_dom"/>
</dbReference>
<dbReference type="GeneID" id="92082092"/>
<evidence type="ECO:0000256" key="1">
    <source>
        <dbReference type="SAM" id="MobiDB-lite"/>
    </source>
</evidence>
<evidence type="ECO:0000259" key="2">
    <source>
        <dbReference type="PROSITE" id="PS50146"/>
    </source>
</evidence>
<dbReference type="PANTHER" id="PTHR12358">
    <property type="entry name" value="SPHINGOSINE KINASE"/>
    <property type="match status" value="1"/>
</dbReference>
<feature type="region of interest" description="Disordered" evidence="1">
    <location>
        <begin position="1"/>
        <end position="28"/>
    </location>
</feature>
<feature type="domain" description="DAGKc" evidence="2">
    <location>
        <begin position="163"/>
        <end position="302"/>
    </location>
</feature>
<sequence length="563" mass="60456">MATTRPSVADDAALLTSPTSNTLPGQAASVQPEAGIKDVLVLGPGVSLAFKGDSLVIKGSALATQRPTSALLTASRTDKTLTKKQRSKICGIPIGASPSEYVVPFYNVLWAELLGNAVFIDIATVSKKQTRPLKLTFTIHDVSEAAITPWIEELLNRAYGGAQRRKQAKVLVNPHAGPGGAVKIWDNEVKPIFDSARMALDITHTTFSGEAVGLCQELNIDDYDVVIPCSGDGLPHEVFNGLGKRPDARRALQQLAVAHIPCGSGNGMSCNLNGTPNPSLAALAIVKGVRTPMDLVSLSQGGNRILSFLSQSLGIIAEADLGTENMRWMGAARFDVGVVQRIFAKKTYPCEISVKVEISNKDEIKSHYKTEYESVDYTTRKEATSSGRAESTEDDSMSTSAESGDGLPPLKYGTIKDKVPSDWETVTHENLGNFYCGNMAWMAPNANFFSAACANDGLMDLVTNDGNISPLKYLDLMTSVESGQFFDKPATSYRKVVAYRITPRSKEGYISVDGERVPFEPFQAEVHQGLATVISKNGKYEAPGPMGWEKADLAAKDTVTAAP</sequence>
<dbReference type="Proteomes" id="UP001391051">
    <property type="component" value="Unassembled WGS sequence"/>
</dbReference>
<reference evidence="3 4" key="1">
    <citation type="submission" date="2023-01" db="EMBL/GenBank/DDBJ databases">
        <title>Analysis of 21 Apiospora genomes using comparative genomics revels a genus with tremendous synthesis potential of carbohydrate active enzymes and secondary metabolites.</title>
        <authorList>
            <person name="Sorensen T."/>
        </authorList>
    </citation>
    <scope>NUCLEOTIDE SEQUENCE [LARGE SCALE GENOMIC DNA]</scope>
    <source>
        <strain evidence="3 4">CBS 24483</strain>
    </source>
</reference>
<organism evidence="3 4">
    <name type="scientific">Apiospora aurea</name>
    <dbReference type="NCBI Taxonomy" id="335848"/>
    <lineage>
        <taxon>Eukaryota</taxon>
        <taxon>Fungi</taxon>
        <taxon>Dikarya</taxon>
        <taxon>Ascomycota</taxon>
        <taxon>Pezizomycotina</taxon>
        <taxon>Sordariomycetes</taxon>
        <taxon>Xylariomycetidae</taxon>
        <taxon>Amphisphaeriales</taxon>
        <taxon>Apiosporaceae</taxon>
        <taxon>Apiospora</taxon>
    </lineage>
</organism>
<dbReference type="SUPFAM" id="SSF111331">
    <property type="entry name" value="NAD kinase/diacylglycerol kinase-like"/>
    <property type="match status" value="1"/>
</dbReference>
<name>A0ABR1Q129_9PEZI</name>
<comment type="caution">
    <text evidence="3">The sequence shown here is derived from an EMBL/GenBank/DDBJ whole genome shotgun (WGS) entry which is preliminary data.</text>
</comment>
<accession>A0ABR1Q129</accession>
<dbReference type="Pfam" id="PF00781">
    <property type="entry name" value="DAGK_cat"/>
    <property type="match status" value="1"/>
</dbReference>
<protein>
    <submittedName>
        <fullName evidence="3">Diacylglycerol kinase catalytic domain-containing protein</fullName>
    </submittedName>
</protein>
<dbReference type="InterPro" id="IPR016064">
    <property type="entry name" value="NAD/diacylglycerol_kinase_sf"/>
</dbReference>
<dbReference type="EMBL" id="JAQQWE010000008">
    <property type="protein sequence ID" value="KAK7943695.1"/>
    <property type="molecule type" value="Genomic_DNA"/>
</dbReference>
<dbReference type="GO" id="GO:0016301">
    <property type="term" value="F:kinase activity"/>
    <property type="evidence" value="ECO:0007669"/>
    <property type="project" value="UniProtKB-KW"/>
</dbReference>
<proteinExistence type="predicted"/>
<dbReference type="SMART" id="SM00046">
    <property type="entry name" value="DAGKc"/>
    <property type="match status" value="1"/>
</dbReference>